<evidence type="ECO:0008006" key="3">
    <source>
        <dbReference type="Google" id="ProtNLM"/>
    </source>
</evidence>
<sequence length="325" mass="34235">MSTTSTTASTTSTTTHIKGASALDFPALSSATEAARLRAQHALVTAAVGGLVLAPLDLAQRGLRFLDCGTADGHFLYEVRAQLAQPETAALEGIDVAAYPAHPAASSGDSAPPANVHITTHDILTPFPAAWRGSFDLVQLRTVLSNLAGRAQAVAALANVLPLLKPGTGYVQLVDGAQMTGTIRADDRASVKVLRALANGAQSVGRDLGVGRELVGLLRDAAASISSDDNSKENDMAIDVTDAREVHSVFGHGAGSAELEELGVSEMRSLYRVVRMRMQQMGAGVWEAAGISRGEFEGLEEALVRETREQGVPWTWYVAVARRVR</sequence>
<accession>A0ABR1L9M0</accession>
<dbReference type="EMBL" id="JBBPEH010000011">
    <property type="protein sequence ID" value="KAK7531937.1"/>
    <property type="molecule type" value="Genomic_DNA"/>
</dbReference>
<proteinExistence type="predicted"/>
<evidence type="ECO:0000313" key="1">
    <source>
        <dbReference type="EMBL" id="KAK7531937.1"/>
    </source>
</evidence>
<dbReference type="Proteomes" id="UP001360953">
    <property type="component" value="Unassembled WGS sequence"/>
</dbReference>
<dbReference type="Gene3D" id="3.40.50.150">
    <property type="entry name" value="Vaccinia Virus protein VP39"/>
    <property type="match status" value="1"/>
</dbReference>
<protein>
    <recommendedName>
        <fullName evidence="3">Methyltransferase family protein</fullName>
    </recommendedName>
</protein>
<organism evidence="1 2">
    <name type="scientific">Phyllosticta citribraziliensis</name>
    <dbReference type="NCBI Taxonomy" id="989973"/>
    <lineage>
        <taxon>Eukaryota</taxon>
        <taxon>Fungi</taxon>
        <taxon>Dikarya</taxon>
        <taxon>Ascomycota</taxon>
        <taxon>Pezizomycotina</taxon>
        <taxon>Dothideomycetes</taxon>
        <taxon>Dothideomycetes incertae sedis</taxon>
        <taxon>Botryosphaeriales</taxon>
        <taxon>Phyllostictaceae</taxon>
        <taxon>Phyllosticta</taxon>
    </lineage>
</organism>
<reference evidence="1 2" key="1">
    <citation type="submission" date="2024-04" db="EMBL/GenBank/DDBJ databases">
        <title>Phyllosticta paracitricarpa is synonymous to the EU quarantine fungus P. citricarpa based on phylogenomic analyses.</title>
        <authorList>
            <consortium name="Lawrence Berkeley National Laboratory"/>
            <person name="Van ingen-buijs V.A."/>
            <person name="Van westerhoven A.C."/>
            <person name="Haridas S."/>
            <person name="Skiadas P."/>
            <person name="Martin F."/>
            <person name="Groenewald J.Z."/>
            <person name="Crous P.W."/>
            <person name="Seidl M.F."/>
        </authorList>
    </citation>
    <scope>NUCLEOTIDE SEQUENCE [LARGE SCALE GENOMIC DNA]</scope>
    <source>
        <strain evidence="1 2">CPC 17464</strain>
    </source>
</reference>
<evidence type="ECO:0000313" key="2">
    <source>
        <dbReference type="Proteomes" id="UP001360953"/>
    </source>
</evidence>
<dbReference type="RefSeq" id="XP_066651607.1">
    <property type="nucleotide sequence ID" value="XM_066804203.1"/>
</dbReference>
<comment type="caution">
    <text evidence="1">The sequence shown here is derived from an EMBL/GenBank/DDBJ whole genome shotgun (WGS) entry which is preliminary data.</text>
</comment>
<gene>
    <name evidence="1" type="ORF">J3D65DRAFT_80671</name>
</gene>
<dbReference type="GeneID" id="92037109"/>
<name>A0ABR1L9M0_9PEZI</name>
<dbReference type="SUPFAM" id="SSF53335">
    <property type="entry name" value="S-adenosyl-L-methionine-dependent methyltransferases"/>
    <property type="match status" value="1"/>
</dbReference>
<dbReference type="InterPro" id="IPR029063">
    <property type="entry name" value="SAM-dependent_MTases_sf"/>
</dbReference>
<keyword evidence="2" id="KW-1185">Reference proteome</keyword>